<dbReference type="Pfam" id="PF01094">
    <property type="entry name" value="ANF_receptor"/>
    <property type="match status" value="1"/>
</dbReference>
<keyword evidence="3" id="KW-1133">Transmembrane helix</keyword>
<comment type="subcellular location">
    <subcellularLocation>
        <location evidence="1">Membrane</location>
    </subcellularLocation>
</comment>
<reference evidence="10" key="3">
    <citation type="submission" date="2023-05" db="EMBL/GenBank/DDBJ databases">
        <authorList>
            <person name="Smith C.H."/>
        </authorList>
    </citation>
    <scope>NUCLEOTIDE SEQUENCE</scope>
    <source>
        <strain evidence="10">CHS0354</strain>
        <tissue evidence="10">Mantle</tissue>
    </source>
</reference>
<dbReference type="InterPro" id="IPR028082">
    <property type="entry name" value="Peripla_BP_I"/>
</dbReference>
<dbReference type="Gene3D" id="3.40.50.2300">
    <property type="match status" value="1"/>
</dbReference>
<sequence>MFQAYRQGLYGSKYAWILTGSSMYRNWINSIPEGSSPCPLRQLMKAAWGHFLISNMNISPEEKVTISGMVPSAFSTFTKNLSSSFSGRYLVSGYSSLVYDAAWALALGLNNSLKYLGELRLENYNYSTPYLSAVMKGMHEVEFRGISVRNKYLLFKIG</sequence>
<evidence type="ECO:0000256" key="2">
    <source>
        <dbReference type="ARBA" id="ARBA00022692"/>
    </source>
</evidence>
<dbReference type="AlphaFoldDB" id="A0AAE0SL47"/>
<evidence type="ECO:0000256" key="8">
    <source>
        <dbReference type="ARBA" id="ARBA00023224"/>
    </source>
</evidence>
<evidence type="ECO:0000259" key="9">
    <source>
        <dbReference type="Pfam" id="PF01094"/>
    </source>
</evidence>
<gene>
    <name evidence="10" type="ORF">CHS0354_040715</name>
</gene>
<dbReference type="GO" id="GO:0004965">
    <property type="term" value="F:G protein-coupled GABA receptor activity"/>
    <property type="evidence" value="ECO:0007669"/>
    <property type="project" value="InterPro"/>
</dbReference>
<accession>A0AAE0SL47</accession>
<keyword evidence="4" id="KW-0297">G-protein coupled receptor</keyword>
<dbReference type="GO" id="GO:0007214">
    <property type="term" value="P:gamma-aminobutyric acid signaling pathway"/>
    <property type="evidence" value="ECO:0007669"/>
    <property type="project" value="TreeGrafter"/>
</dbReference>
<proteinExistence type="predicted"/>
<organism evidence="10 11">
    <name type="scientific">Potamilus streckersoni</name>
    <dbReference type="NCBI Taxonomy" id="2493646"/>
    <lineage>
        <taxon>Eukaryota</taxon>
        <taxon>Metazoa</taxon>
        <taxon>Spiralia</taxon>
        <taxon>Lophotrochozoa</taxon>
        <taxon>Mollusca</taxon>
        <taxon>Bivalvia</taxon>
        <taxon>Autobranchia</taxon>
        <taxon>Heteroconchia</taxon>
        <taxon>Palaeoheterodonta</taxon>
        <taxon>Unionida</taxon>
        <taxon>Unionoidea</taxon>
        <taxon>Unionidae</taxon>
        <taxon>Ambleminae</taxon>
        <taxon>Lampsilini</taxon>
        <taxon>Potamilus</taxon>
    </lineage>
</organism>
<dbReference type="SUPFAM" id="SSF53822">
    <property type="entry name" value="Periplasmic binding protein-like I"/>
    <property type="match status" value="1"/>
</dbReference>
<keyword evidence="6" id="KW-0675">Receptor</keyword>
<dbReference type="Proteomes" id="UP001195483">
    <property type="component" value="Unassembled WGS sequence"/>
</dbReference>
<dbReference type="PANTHER" id="PTHR10519:SF20">
    <property type="entry name" value="G-PROTEIN COUPLED RECEPTOR 156-RELATED"/>
    <property type="match status" value="1"/>
</dbReference>
<feature type="domain" description="Receptor ligand binding region" evidence="9">
    <location>
        <begin position="3"/>
        <end position="147"/>
    </location>
</feature>
<dbReference type="InterPro" id="IPR001828">
    <property type="entry name" value="ANF_lig-bd_rcpt"/>
</dbReference>
<name>A0AAE0SL47_9BIVA</name>
<dbReference type="PANTHER" id="PTHR10519">
    <property type="entry name" value="GABA-B RECEPTOR"/>
    <property type="match status" value="1"/>
</dbReference>
<keyword evidence="11" id="KW-1185">Reference proteome</keyword>
<evidence type="ECO:0000313" key="11">
    <source>
        <dbReference type="Proteomes" id="UP001195483"/>
    </source>
</evidence>
<reference evidence="10" key="2">
    <citation type="journal article" date="2021" name="Genome Biol. Evol.">
        <title>Developing a high-quality reference genome for a parasitic bivalve with doubly uniparental inheritance (Bivalvia: Unionida).</title>
        <authorList>
            <person name="Smith C.H."/>
        </authorList>
    </citation>
    <scope>NUCLEOTIDE SEQUENCE</scope>
    <source>
        <strain evidence="10">CHS0354</strain>
        <tissue evidence="10">Mantle</tissue>
    </source>
</reference>
<keyword evidence="7" id="KW-0325">Glycoprotein</keyword>
<keyword evidence="2" id="KW-0812">Transmembrane</keyword>
<dbReference type="InterPro" id="IPR002455">
    <property type="entry name" value="GPCR3_GABA-B"/>
</dbReference>
<evidence type="ECO:0000256" key="3">
    <source>
        <dbReference type="ARBA" id="ARBA00022989"/>
    </source>
</evidence>
<evidence type="ECO:0000256" key="7">
    <source>
        <dbReference type="ARBA" id="ARBA00023180"/>
    </source>
</evidence>
<evidence type="ECO:0000256" key="5">
    <source>
        <dbReference type="ARBA" id="ARBA00023136"/>
    </source>
</evidence>
<comment type="caution">
    <text evidence="10">The sequence shown here is derived from an EMBL/GenBank/DDBJ whole genome shotgun (WGS) entry which is preliminary data.</text>
</comment>
<protein>
    <recommendedName>
        <fullName evidence="9">Receptor ligand binding region domain-containing protein</fullName>
    </recommendedName>
</protein>
<reference evidence="10" key="1">
    <citation type="journal article" date="2021" name="Genome Biol. Evol.">
        <title>A High-Quality Reference Genome for a Parasitic Bivalve with Doubly Uniparental Inheritance (Bivalvia: Unionida).</title>
        <authorList>
            <person name="Smith C.H."/>
        </authorList>
    </citation>
    <scope>NUCLEOTIDE SEQUENCE</scope>
    <source>
        <strain evidence="10">CHS0354</strain>
    </source>
</reference>
<dbReference type="GO" id="GO:0038039">
    <property type="term" value="C:G protein-coupled receptor heterodimeric complex"/>
    <property type="evidence" value="ECO:0007669"/>
    <property type="project" value="TreeGrafter"/>
</dbReference>
<evidence type="ECO:0000256" key="4">
    <source>
        <dbReference type="ARBA" id="ARBA00023040"/>
    </source>
</evidence>
<dbReference type="EMBL" id="JAEAOA010002342">
    <property type="protein sequence ID" value="KAK3593976.1"/>
    <property type="molecule type" value="Genomic_DNA"/>
</dbReference>
<evidence type="ECO:0000313" key="10">
    <source>
        <dbReference type="EMBL" id="KAK3593976.1"/>
    </source>
</evidence>
<keyword evidence="8" id="KW-0807">Transducer</keyword>
<evidence type="ECO:0000256" key="6">
    <source>
        <dbReference type="ARBA" id="ARBA00023170"/>
    </source>
</evidence>
<evidence type="ECO:0000256" key="1">
    <source>
        <dbReference type="ARBA" id="ARBA00004370"/>
    </source>
</evidence>
<keyword evidence="5" id="KW-0472">Membrane</keyword>